<dbReference type="AlphaFoldDB" id="A0A835K727"/>
<evidence type="ECO:0000313" key="1">
    <source>
        <dbReference type="EMBL" id="KAF9679604.1"/>
    </source>
</evidence>
<evidence type="ECO:0000313" key="2">
    <source>
        <dbReference type="Proteomes" id="UP000657918"/>
    </source>
</evidence>
<accession>A0A835K727</accession>
<reference evidence="1 2" key="1">
    <citation type="submission" date="2020-10" db="EMBL/GenBank/DDBJ databases">
        <title>Plant Genome Project.</title>
        <authorList>
            <person name="Zhang R.-G."/>
        </authorList>
    </citation>
    <scope>NUCLEOTIDE SEQUENCE [LARGE SCALE GENOMIC DNA]</scope>
    <source>
        <strain evidence="1">FAFU-HL-1</strain>
        <tissue evidence="1">Leaf</tissue>
    </source>
</reference>
<proteinExistence type="predicted"/>
<sequence>MSPWPIQLNCTHQCLSVFLPPTLFQSLQAEILKLFSPVSRLPFPFTVYEASHTLHSSMLNEYPPEQRKLNSLLPKLWWVLMTYRD</sequence>
<comment type="caution">
    <text evidence="1">The sequence shown here is derived from an EMBL/GenBank/DDBJ whole genome shotgun (WGS) entry which is preliminary data.</text>
</comment>
<organism evidence="1 2">
    <name type="scientific">Salix dunnii</name>
    <dbReference type="NCBI Taxonomy" id="1413687"/>
    <lineage>
        <taxon>Eukaryota</taxon>
        <taxon>Viridiplantae</taxon>
        <taxon>Streptophyta</taxon>
        <taxon>Embryophyta</taxon>
        <taxon>Tracheophyta</taxon>
        <taxon>Spermatophyta</taxon>
        <taxon>Magnoliopsida</taxon>
        <taxon>eudicotyledons</taxon>
        <taxon>Gunneridae</taxon>
        <taxon>Pentapetalae</taxon>
        <taxon>rosids</taxon>
        <taxon>fabids</taxon>
        <taxon>Malpighiales</taxon>
        <taxon>Salicaceae</taxon>
        <taxon>Saliceae</taxon>
        <taxon>Salix</taxon>
    </lineage>
</organism>
<dbReference type="EMBL" id="JADGMS010000006">
    <property type="protein sequence ID" value="KAF9679604.1"/>
    <property type="molecule type" value="Genomic_DNA"/>
</dbReference>
<name>A0A835K727_9ROSI</name>
<protein>
    <submittedName>
        <fullName evidence="1">Uncharacterized protein</fullName>
    </submittedName>
</protein>
<dbReference type="Proteomes" id="UP000657918">
    <property type="component" value="Unassembled WGS sequence"/>
</dbReference>
<keyword evidence="2" id="KW-1185">Reference proteome</keyword>
<gene>
    <name evidence="1" type="ORF">SADUNF_Sadunf06G0032000</name>
</gene>